<comment type="subcellular location">
    <subcellularLocation>
        <location evidence="1">Cell membrane</location>
        <topology evidence="1">Multi-pass membrane protein</topology>
    </subcellularLocation>
</comment>
<feature type="transmembrane region" description="Helical" evidence="7">
    <location>
        <begin position="107"/>
        <end position="127"/>
    </location>
</feature>
<organism evidence="9 10">
    <name type="scientific">Planifilum fimeticola</name>
    <dbReference type="NCBI Taxonomy" id="201975"/>
    <lineage>
        <taxon>Bacteria</taxon>
        <taxon>Bacillati</taxon>
        <taxon>Bacillota</taxon>
        <taxon>Bacilli</taxon>
        <taxon>Bacillales</taxon>
        <taxon>Thermoactinomycetaceae</taxon>
        <taxon>Planifilum</taxon>
    </lineage>
</organism>
<dbReference type="InterPro" id="IPR037185">
    <property type="entry name" value="EmrE-like"/>
</dbReference>
<keyword evidence="10" id="KW-1185">Reference proteome</keyword>
<evidence type="ECO:0000313" key="9">
    <source>
        <dbReference type="EMBL" id="PRX40546.1"/>
    </source>
</evidence>
<feature type="domain" description="EamA" evidence="8">
    <location>
        <begin position="166"/>
        <end position="298"/>
    </location>
</feature>
<dbReference type="RefSeq" id="WP_106345161.1">
    <property type="nucleotide sequence ID" value="NZ_PVNE01000012.1"/>
</dbReference>
<comment type="caution">
    <text evidence="9">The sequence shown here is derived from an EMBL/GenBank/DDBJ whole genome shotgun (WGS) entry which is preliminary data.</text>
</comment>
<feature type="transmembrane region" description="Helical" evidence="7">
    <location>
        <begin position="224"/>
        <end position="245"/>
    </location>
</feature>
<evidence type="ECO:0000256" key="4">
    <source>
        <dbReference type="ARBA" id="ARBA00022692"/>
    </source>
</evidence>
<dbReference type="SUPFAM" id="SSF103481">
    <property type="entry name" value="Multidrug resistance efflux transporter EmrE"/>
    <property type="match status" value="2"/>
</dbReference>
<dbReference type="Proteomes" id="UP000237797">
    <property type="component" value="Unassembled WGS sequence"/>
</dbReference>
<protein>
    <submittedName>
        <fullName evidence="9">Threonine/homoserine efflux transporter RhtA</fullName>
    </submittedName>
</protein>
<keyword evidence="4 7" id="KW-0812">Transmembrane</keyword>
<feature type="transmembrane region" description="Helical" evidence="7">
    <location>
        <begin position="139"/>
        <end position="156"/>
    </location>
</feature>
<evidence type="ECO:0000256" key="2">
    <source>
        <dbReference type="ARBA" id="ARBA00007362"/>
    </source>
</evidence>
<sequence>MKSRLLTGSRLKGFAMVLTGAVCWGLSGTVAQHLFQNEGFHPGWMVTVRLILSGSLLLIGVSLWRKDDAVQGIWRDPYDRLRLLLFAVLGMLAVQYTYFAAIAAGNAATATLLQYLGPVLITAWWAFSERRWPSAKEAASVLLALMGTFLLVTGGRPDSLSISGAALFWGLGSAAALAFYTLYPSGLLRRWGSAAVVGWGMVIGGVGLSLIHPPWPAGGTWTPVNALFVLFVILFGTLVPFFLYLESLRYIRPTETGLLASAEPLTASVAAVLWLKVPFGAPEWVGALCIIATVVLLSAGESGKREEAENAVADRKRTLQGG</sequence>
<dbReference type="PANTHER" id="PTHR32322">
    <property type="entry name" value="INNER MEMBRANE TRANSPORTER"/>
    <property type="match status" value="1"/>
</dbReference>
<dbReference type="GO" id="GO:0005886">
    <property type="term" value="C:plasma membrane"/>
    <property type="evidence" value="ECO:0007669"/>
    <property type="project" value="UniProtKB-SubCell"/>
</dbReference>
<keyword evidence="6 7" id="KW-0472">Membrane</keyword>
<evidence type="ECO:0000256" key="7">
    <source>
        <dbReference type="SAM" id="Phobius"/>
    </source>
</evidence>
<feature type="transmembrane region" description="Helical" evidence="7">
    <location>
        <begin position="194"/>
        <end position="212"/>
    </location>
</feature>
<dbReference type="OrthoDB" id="9810818at2"/>
<evidence type="ECO:0000256" key="1">
    <source>
        <dbReference type="ARBA" id="ARBA00004651"/>
    </source>
</evidence>
<feature type="transmembrane region" description="Helical" evidence="7">
    <location>
        <begin position="41"/>
        <end position="63"/>
    </location>
</feature>
<evidence type="ECO:0000256" key="6">
    <source>
        <dbReference type="ARBA" id="ARBA00023136"/>
    </source>
</evidence>
<dbReference type="InterPro" id="IPR050638">
    <property type="entry name" value="AA-Vitamin_Transporters"/>
</dbReference>
<feature type="domain" description="EamA" evidence="8">
    <location>
        <begin position="12"/>
        <end position="152"/>
    </location>
</feature>
<gene>
    <name evidence="9" type="ORF">CLV97_11223</name>
</gene>
<evidence type="ECO:0000256" key="3">
    <source>
        <dbReference type="ARBA" id="ARBA00022475"/>
    </source>
</evidence>
<name>A0A2T0LEJ4_9BACL</name>
<keyword evidence="5 7" id="KW-1133">Transmembrane helix</keyword>
<dbReference type="PANTHER" id="PTHR32322:SF18">
    <property type="entry name" value="S-ADENOSYLMETHIONINE_S-ADENOSYLHOMOCYSTEINE TRANSPORTER"/>
    <property type="match status" value="1"/>
</dbReference>
<dbReference type="AlphaFoldDB" id="A0A2T0LEJ4"/>
<keyword evidence="3" id="KW-1003">Cell membrane</keyword>
<feature type="transmembrane region" description="Helical" evidence="7">
    <location>
        <begin position="83"/>
        <end position="101"/>
    </location>
</feature>
<comment type="similarity">
    <text evidence="2">Belongs to the EamA transporter family.</text>
</comment>
<evidence type="ECO:0000313" key="10">
    <source>
        <dbReference type="Proteomes" id="UP000237797"/>
    </source>
</evidence>
<dbReference type="Pfam" id="PF00892">
    <property type="entry name" value="EamA"/>
    <property type="match status" value="2"/>
</dbReference>
<evidence type="ECO:0000259" key="8">
    <source>
        <dbReference type="Pfam" id="PF00892"/>
    </source>
</evidence>
<feature type="transmembrane region" description="Helical" evidence="7">
    <location>
        <begin position="162"/>
        <end position="182"/>
    </location>
</feature>
<evidence type="ECO:0000256" key="5">
    <source>
        <dbReference type="ARBA" id="ARBA00022989"/>
    </source>
</evidence>
<reference evidence="9 10" key="1">
    <citation type="submission" date="2018-03" db="EMBL/GenBank/DDBJ databases">
        <title>Genomic Encyclopedia of Archaeal and Bacterial Type Strains, Phase II (KMG-II): from individual species to whole genera.</title>
        <authorList>
            <person name="Goeker M."/>
        </authorList>
    </citation>
    <scope>NUCLEOTIDE SEQUENCE [LARGE SCALE GENOMIC DNA]</scope>
    <source>
        <strain evidence="9 10">DSM 44946</strain>
    </source>
</reference>
<proteinExistence type="inferred from homology"/>
<dbReference type="EMBL" id="PVNE01000012">
    <property type="protein sequence ID" value="PRX40546.1"/>
    <property type="molecule type" value="Genomic_DNA"/>
</dbReference>
<accession>A0A2T0LEJ4</accession>
<dbReference type="InterPro" id="IPR000620">
    <property type="entry name" value="EamA_dom"/>
</dbReference>